<dbReference type="AlphaFoldDB" id="A0A1H5U526"/>
<dbReference type="OrthoDB" id="1099822at2"/>
<organism evidence="1 2">
    <name type="scientific">Halpernia humi</name>
    <dbReference type="NCBI Taxonomy" id="493375"/>
    <lineage>
        <taxon>Bacteria</taxon>
        <taxon>Pseudomonadati</taxon>
        <taxon>Bacteroidota</taxon>
        <taxon>Flavobacteriia</taxon>
        <taxon>Flavobacteriales</taxon>
        <taxon>Weeksellaceae</taxon>
        <taxon>Chryseobacterium group</taxon>
        <taxon>Halpernia</taxon>
    </lineage>
</organism>
<name>A0A1H5U526_9FLAO</name>
<keyword evidence="2" id="KW-1185">Reference proteome</keyword>
<accession>A0A1H5U526</accession>
<proteinExistence type="predicted"/>
<gene>
    <name evidence="1" type="ORF">SAMN05421847_0673</name>
</gene>
<dbReference type="EMBL" id="FNUS01000001">
    <property type="protein sequence ID" value="SEF70202.1"/>
    <property type="molecule type" value="Genomic_DNA"/>
</dbReference>
<sequence>MKTKYFSIAVLMVISTLHSCKKEKPKENEQQAAIQKDSTVVNPMAHVMDYENNLAKDSLAAETPIMHDKDAITLNSLVEGSKEKAYLVFNEDQSKAEIFLSNQKIGTILNRKGTEGNYTWTDGNYELISWKGYVLRTLKDAKPLFGGDSM</sequence>
<dbReference type="RefSeq" id="WP_146063247.1">
    <property type="nucleotide sequence ID" value="NZ_FNUS01000001.1"/>
</dbReference>
<evidence type="ECO:0000313" key="2">
    <source>
        <dbReference type="Proteomes" id="UP000236738"/>
    </source>
</evidence>
<evidence type="ECO:0000313" key="1">
    <source>
        <dbReference type="EMBL" id="SEF70202.1"/>
    </source>
</evidence>
<reference evidence="2" key="1">
    <citation type="submission" date="2016-10" db="EMBL/GenBank/DDBJ databases">
        <authorList>
            <person name="Varghese N."/>
            <person name="Submissions S."/>
        </authorList>
    </citation>
    <scope>NUCLEOTIDE SEQUENCE [LARGE SCALE GENOMIC DNA]</scope>
    <source>
        <strain evidence="2">DSM 21580</strain>
    </source>
</reference>
<protein>
    <submittedName>
        <fullName evidence="1">Uncharacterized protein</fullName>
    </submittedName>
</protein>
<dbReference type="Proteomes" id="UP000236738">
    <property type="component" value="Unassembled WGS sequence"/>
</dbReference>